<dbReference type="EMBL" id="RDQH01000329">
    <property type="protein sequence ID" value="RXI03845.1"/>
    <property type="molecule type" value="Genomic_DNA"/>
</dbReference>
<keyword evidence="3" id="KW-1185">Reference proteome</keyword>
<proteinExistence type="predicted"/>
<organism evidence="2 3">
    <name type="scientific">Malus domestica</name>
    <name type="common">Apple</name>
    <name type="synonym">Pyrus malus</name>
    <dbReference type="NCBI Taxonomy" id="3750"/>
    <lineage>
        <taxon>Eukaryota</taxon>
        <taxon>Viridiplantae</taxon>
        <taxon>Streptophyta</taxon>
        <taxon>Embryophyta</taxon>
        <taxon>Tracheophyta</taxon>
        <taxon>Spermatophyta</taxon>
        <taxon>Magnoliopsida</taxon>
        <taxon>eudicotyledons</taxon>
        <taxon>Gunneridae</taxon>
        <taxon>Pentapetalae</taxon>
        <taxon>rosids</taxon>
        <taxon>fabids</taxon>
        <taxon>Rosales</taxon>
        <taxon>Rosaceae</taxon>
        <taxon>Amygdaloideae</taxon>
        <taxon>Maleae</taxon>
        <taxon>Malus</taxon>
    </lineage>
</organism>
<gene>
    <name evidence="2" type="ORF">DVH24_038119</name>
</gene>
<reference evidence="2 3" key="1">
    <citation type="submission" date="2018-10" db="EMBL/GenBank/DDBJ databases">
        <title>A high-quality apple genome assembly.</title>
        <authorList>
            <person name="Hu J."/>
        </authorList>
    </citation>
    <scope>NUCLEOTIDE SEQUENCE [LARGE SCALE GENOMIC DNA]</scope>
    <source>
        <strain evidence="3">cv. HFTH1</strain>
        <tissue evidence="2">Young leaf</tissue>
    </source>
</reference>
<dbReference type="AlphaFoldDB" id="A0A498KDE3"/>
<evidence type="ECO:0000313" key="2">
    <source>
        <dbReference type="EMBL" id="RXI03845.1"/>
    </source>
</evidence>
<evidence type="ECO:0000256" key="1">
    <source>
        <dbReference type="SAM" id="MobiDB-lite"/>
    </source>
</evidence>
<evidence type="ECO:0000313" key="3">
    <source>
        <dbReference type="Proteomes" id="UP000290289"/>
    </source>
</evidence>
<accession>A0A498KDE3</accession>
<protein>
    <submittedName>
        <fullName evidence="2">Uncharacterized protein</fullName>
    </submittedName>
</protein>
<feature type="region of interest" description="Disordered" evidence="1">
    <location>
        <begin position="54"/>
        <end position="104"/>
    </location>
</feature>
<sequence>MLDPTSFRGVNHLCLKYTCPPLYSTRPFGSSLASVRWCENNPRMGDLLRSSHVSYQKQNREAMSNPRMGDPLGSSRVSSQKQNHEDVIGAKNGQYRTMVEARGP</sequence>
<comment type="caution">
    <text evidence="2">The sequence shown here is derived from an EMBL/GenBank/DDBJ whole genome shotgun (WGS) entry which is preliminary data.</text>
</comment>
<dbReference type="Proteomes" id="UP000290289">
    <property type="component" value="Chromosome 3"/>
</dbReference>
<name>A0A498KDE3_MALDO</name>